<dbReference type="InterPro" id="IPR011333">
    <property type="entry name" value="SKP1/BTB/POZ_sf"/>
</dbReference>
<reference evidence="2" key="1">
    <citation type="journal article" date="2020" name="Stud. Mycol.">
        <title>101 Dothideomycetes genomes: a test case for predicting lifestyles and emergence of pathogens.</title>
        <authorList>
            <person name="Haridas S."/>
            <person name="Albert R."/>
            <person name="Binder M."/>
            <person name="Bloem J."/>
            <person name="Labutti K."/>
            <person name="Salamov A."/>
            <person name="Andreopoulos B."/>
            <person name="Baker S."/>
            <person name="Barry K."/>
            <person name="Bills G."/>
            <person name="Bluhm B."/>
            <person name="Cannon C."/>
            <person name="Castanera R."/>
            <person name="Culley D."/>
            <person name="Daum C."/>
            <person name="Ezra D."/>
            <person name="Gonzalez J."/>
            <person name="Henrissat B."/>
            <person name="Kuo A."/>
            <person name="Liang C."/>
            <person name="Lipzen A."/>
            <person name="Lutzoni F."/>
            <person name="Magnuson J."/>
            <person name="Mondo S."/>
            <person name="Nolan M."/>
            <person name="Ohm R."/>
            <person name="Pangilinan J."/>
            <person name="Park H.-J."/>
            <person name="Ramirez L."/>
            <person name="Alfaro M."/>
            <person name="Sun H."/>
            <person name="Tritt A."/>
            <person name="Yoshinaga Y."/>
            <person name="Zwiers L.-H."/>
            <person name="Turgeon B."/>
            <person name="Goodwin S."/>
            <person name="Spatafora J."/>
            <person name="Crous P."/>
            <person name="Grigoriev I."/>
        </authorList>
    </citation>
    <scope>NUCLEOTIDE SEQUENCE</scope>
    <source>
        <strain evidence="2">Tuck. ex Michener</strain>
    </source>
</reference>
<protein>
    <recommendedName>
        <fullName evidence="4">BTB domain-containing protein</fullName>
    </recommendedName>
</protein>
<name>A0A6A6HG99_VIRVR</name>
<evidence type="ECO:0000313" key="3">
    <source>
        <dbReference type="Proteomes" id="UP000800092"/>
    </source>
</evidence>
<feature type="compositionally biased region" description="Basic residues" evidence="1">
    <location>
        <begin position="271"/>
        <end position="280"/>
    </location>
</feature>
<dbReference type="AlphaFoldDB" id="A0A6A6HG99"/>
<dbReference type="Proteomes" id="UP000800092">
    <property type="component" value="Unassembled WGS sequence"/>
</dbReference>
<dbReference type="EMBL" id="ML991782">
    <property type="protein sequence ID" value="KAF2236922.1"/>
    <property type="molecule type" value="Genomic_DNA"/>
</dbReference>
<evidence type="ECO:0000256" key="1">
    <source>
        <dbReference type="SAM" id="MobiDB-lite"/>
    </source>
</evidence>
<organism evidence="2 3">
    <name type="scientific">Viridothelium virens</name>
    <name type="common">Speckled blister lichen</name>
    <name type="synonym">Trypethelium virens</name>
    <dbReference type="NCBI Taxonomy" id="1048519"/>
    <lineage>
        <taxon>Eukaryota</taxon>
        <taxon>Fungi</taxon>
        <taxon>Dikarya</taxon>
        <taxon>Ascomycota</taxon>
        <taxon>Pezizomycotina</taxon>
        <taxon>Dothideomycetes</taxon>
        <taxon>Dothideomycetes incertae sedis</taxon>
        <taxon>Trypetheliales</taxon>
        <taxon>Trypetheliaceae</taxon>
        <taxon>Viridothelium</taxon>
    </lineage>
</organism>
<dbReference type="CDD" id="cd18186">
    <property type="entry name" value="BTB_POZ_ZBTB_KLHL-like"/>
    <property type="match status" value="1"/>
</dbReference>
<dbReference type="PANTHER" id="PTHR47843">
    <property type="entry name" value="BTB DOMAIN-CONTAINING PROTEIN-RELATED"/>
    <property type="match status" value="1"/>
</dbReference>
<feature type="region of interest" description="Disordered" evidence="1">
    <location>
        <begin position="256"/>
        <end position="280"/>
    </location>
</feature>
<evidence type="ECO:0000313" key="2">
    <source>
        <dbReference type="EMBL" id="KAF2236922.1"/>
    </source>
</evidence>
<sequence length="280" mass="30719">MADAEVQIDAEDGGPVGDVEMGDTEIAATGVDESGLQDIEAESQPQKTFLAYLKSPIVELTIGQGDDATTLTAHQGLLTHSPYFREACSKFSDSAGRRVIDLPSEDLDAMGCFLEYLYTHEYFPRLIGPANSATSTLEPDPQFDIPDSTGNAILRHARVYTLASRFGLPSLRSLAHAKIHRTESTAKGEIAYARYVYKETDMADATIRKPVAAFWANRSYVLRHEAEEEFRRMCLEYPQFGFDVLSLVLDEQEKRKARAEGAATGGGSGPGRKRARMSTG</sequence>
<proteinExistence type="predicted"/>
<dbReference type="Gene3D" id="3.30.710.10">
    <property type="entry name" value="Potassium Channel Kv1.1, Chain A"/>
    <property type="match status" value="1"/>
</dbReference>
<gene>
    <name evidence="2" type="ORF">EV356DRAFT_574477</name>
</gene>
<dbReference type="OrthoDB" id="3926209at2759"/>
<keyword evidence="3" id="KW-1185">Reference proteome</keyword>
<dbReference type="SUPFAM" id="SSF54695">
    <property type="entry name" value="POZ domain"/>
    <property type="match status" value="1"/>
</dbReference>
<dbReference type="PANTHER" id="PTHR47843:SF3">
    <property type="entry name" value="BTB DOMAIN-CONTAINING PROTEIN"/>
    <property type="match status" value="1"/>
</dbReference>
<accession>A0A6A6HG99</accession>
<evidence type="ECO:0008006" key="4">
    <source>
        <dbReference type="Google" id="ProtNLM"/>
    </source>
</evidence>